<dbReference type="SMART" id="SM00420">
    <property type="entry name" value="HTH_DEOR"/>
    <property type="match status" value="1"/>
</dbReference>
<dbReference type="Pfam" id="PF08220">
    <property type="entry name" value="HTH_DeoR"/>
    <property type="match status" value="1"/>
</dbReference>
<dbReference type="InterPro" id="IPR018356">
    <property type="entry name" value="Tscrpt_reg_HTH_DeoR_CS"/>
</dbReference>
<gene>
    <name evidence="5" type="ORF">ACFSUB_15100</name>
</gene>
<organism evidence="5 6">
    <name type="scientific">Salibacterium lacus</name>
    <dbReference type="NCBI Taxonomy" id="1898109"/>
    <lineage>
        <taxon>Bacteria</taxon>
        <taxon>Bacillati</taxon>
        <taxon>Bacillota</taxon>
        <taxon>Bacilli</taxon>
        <taxon>Bacillales</taxon>
        <taxon>Bacillaceae</taxon>
    </lineage>
</organism>
<protein>
    <submittedName>
        <fullName evidence="5">DeoR/GlpR family DNA-binding transcription regulator</fullName>
    </submittedName>
</protein>
<keyword evidence="3" id="KW-0804">Transcription</keyword>
<dbReference type="SUPFAM" id="SSF100950">
    <property type="entry name" value="NagB/RpiA/CoA transferase-like"/>
    <property type="match status" value="1"/>
</dbReference>
<dbReference type="Proteomes" id="UP001597520">
    <property type="component" value="Unassembled WGS sequence"/>
</dbReference>
<evidence type="ECO:0000259" key="4">
    <source>
        <dbReference type="PROSITE" id="PS51000"/>
    </source>
</evidence>
<proteinExistence type="predicted"/>
<dbReference type="InterPro" id="IPR014036">
    <property type="entry name" value="DeoR-like_C"/>
</dbReference>
<dbReference type="InterPro" id="IPR036390">
    <property type="entry name" value="WH_DNA-bd_sf"/>
</dbReference>
<dbReference type="Gene3D" id="1.10.10.10">
    <property type="entry name" value="Winged helix-like DNA-binding domain superfamily/Winged helix DNA-binding domain"/>
    <property type="match status" value="1"/>
</dbReference>
<dbReference type="InterPro" id="IPR037171">
    <property type="entry name" value="NagB/RpiA_transferase-like"/>
</dbReference>
<dbReference type="EMBL" id="JBHUML010000005">
    <property type="protein sequence ID" value="MFD2706789.1"/>
    <property type="molecule type" value="Genomic_DNA"/>
</dbReference>
<dbReference type="PANTHER" id="PTHR30363:SF44">
    <property type="entry name" value="AGA OPERON TRANSCRIPTIONAL REPRESSOR-RELATED"/>
    <property type="match status" value="1"/>
</dbReference>
<dbReference type="SUPFAM" id="SSF46785">
    <property type="entry name" value="Winged helix' DNA-binding domain"/>
    <property type="match status" value="1"/>
</dbReference>
<keyword evidence="1" id="KW-0805">Transcription regulation</keyword>
<dbReference type="InterPro" id="IPR050313">
    <property type="entry name" value="Carb_Metab_HTH_regulators"/>
</dbReference>
<sequence length="264" mass="29347">MNVDERRAKIIEMLNQKKRLDIENLTDFFDVSTMTIRRDLTQLEKDGEIIRTHGGAVTTDSEKEETPYIQKESANKEEKKIIASKAAGLVHPHATIILDSGTTTLELAKCLKEKENLRIITNDILIAAELLYSPVDVIVAGGELQRDVGAMFGTYTQDLIASLHVDQFFLGAHSVDTAGVTAPTLEKARIKQLMMESASKTWLLADSSKFGQKSFAHVSPLNKLDGIISDDGLRNTESIDLYHENVMLADGKGGWEDEDWNDSR</sequence>
<dbReference type="RefSeq" id="WP_380714089.1">
    <property type="nucleotide sequence ID" value="NZ_JBHUML010000005.1"/>
</dbReference>
<evidence type="ECO:0000256" key="3">
    <source>
        <dbReference type="ARBA" id="ARBA00023163"/>
    </source>
</evidence>
<evidence type="ECO:0000256" key="2">
    <source>
        <dbReference type="ARBA" id="ARBA00023125"/>
    </source>
</evidence>
<dbReference type="GO" id="GO:0003677">
    <property type="term" value="F:DNA binding"/>
    <property type="evidence" value="ECO:0007669"/>
    <property type="project" value="UniProtKB-KW"/>
</dbReference>
<keyword evidence="6" id="KW-1185">Reference proteome</keyword>
<evidence type="ECO:0000313" key="5">
    <source>
        <dbReference type="EMBL" id="MFD2706789.1"/>
    </source>
</evidence>
<reference evidence="6" key="1">
    <citation type="journal article" date="2019" name="Int. J. Syst. Evol. Microbiol.">
        <title>The Global Catalogue of Microorganisms (GCM) 10K type strain sequencing project: providing services to taxonomists for standard genome sequencing and annotation.</title>
        <authorList>
            <consortium name="The Broad Institute Genomics Platform"/>
            <consortium name="The Broad Institute Genome Sequencing Center for Infectious Disease"/>
            <person name="Wu L."/>
            <person name="Ma J."/>
        </authorList>
    </citation>
    <scope>NUCLEOTIDE SEQUENCE [LARGE SCALE GENOMIC DNA]</scope>
    <source>
        <strain evidence="6">KCTC 33792</strain>
    </source>
</reference>
<evidence type="ECO:0000313" key="6">
    <source>
        <dbReference type="Proteomes" id="UP001597520"/>
    </source>
</evidence>
<dbReference type="PROSITE" id="PS51000">
    <property type="entry name" value="HTH_DEOR_2"/>
    <property type="match status" value="1"/>
</dbReference>
<dbReference type="PROSITE" id="PS00894">
    <property type="entry name" value="HTH_DEOR_1"/>
    <property type="match status" value="1"/>
</dbReference>
<dbReference type="InterPro" id="IPR036388">
    <property type="entry name" value="WH-like_DNA-bd_sf"/>
</dbReference>
<keyword evidence="2 5" id="KW-0238">DNA-binding</keyword>
<name>A0ABW5T5R9_9BACI</name>
<dbReference type="Pfam" id="PF00455">
    <property type="entry name" value="DeoRC"/>
    <property type="match status" value="1"/>
</dbReference>
<dbReference type="InterPro" id="IPR001034">
    <property type="entry name" value="DeoR_HTH"/>
</dbReference>
<dbReference type="Gene3D" id="3.40.50.1360">
    <property type="match status" value="1"/>
</dbReference>
<dbReference type="PRINTS" id="PR00037">
    <property type="entry name" value="HTHLACR"/>
</dbReference>
<dbReference type="SMART" id="SM01134">
    <property type="entry name" value="DeoRC"/>
    <property type="match status" value="1"/>
</dbReference>
<accession>A0ABW5T5R9</accession>
<dbReference type="PANTHER" id="PTHR30363">
    <property type="entry name" value="HTH-TYPE TRANSCRIPTIONAL REGULATOR SRLR-RELATED"/>
    <property type="match status" value="1"/>
</dbReference>
<comment type="caution">
    <text evidence="5">The sequence shown here is derived from an EMBL/GenBank/DDBJ whole genome shotgun (WGS) entry which is preliminary data.</text>
</comment>
<feature type="domain" description="HTH deoR-type" evidence="4">
    <location>
        <begin position="3"/>
        <end position="58"/>
    </location>
</feature>
<evidence type="ECO:0000256" key="1">
    <source>
        <dbReference type="ARBA" id="ARBA00023015"/>
    </source>
</evidence>